<name>A0A7S3F9K0_9VIRI</name>
<feature type="compositionally biased region" description="Basic and acidic residues" evidence="1">
    <location>
        <begin position="165"/>
        <end position="182"/>
    </location>
</feature>
<evidence type="ECO:0000256" key="1">
    <source>
        <dbReference type="SAM" id="MobiDB-lite"/>
    </source>
</evidence>
<dbReference type="Pfam" id="PF21310">
    <property type="entry name" value="OCRL-like_ASH"/>
    <property type="match status" value="1"/>
</dbReference>
<dbReference type="InterPro" id="IPR048869">
    <property type="entry name" value="OCRL-1_2_ASH"/>
</dbReference>
<evidence type="ECO:0000259" key="2">
    <source>
        <dbReference type="Pfam" id="PF21310"/>
    </source>
</evidence>
<protein>
    <recommendedName>
        <fullName evidence="2">OCRL-1/2 ASH domain-containing protein</fullName>
    </recommendedName>
</protein>
<gene>
    <name evidence="3" type="ORF">PSIN1315_LOCUS4777</name>
</gene>
<dbReference type="EMBL" id="HBHY01007389">
    <property type="protein sequence ID" value="CAE0134074.1"/>
    <property type="molecule type" value="Transcribed_RNA"/>
</dbReference>
<dbReference type="Gene3D" id="2.60.40.10">
    <property type="entry name" value="Immunoglobulins"/>
    <property type="match status" value="1"/>
</dbReference>
<feature type="region of interest" description="Disordered" evidence="1">
    <location>
        <begin position="162"/>
        <end position="182"/>
    </location>
</feature>
<organism evidence="3">
    <name type="scientific">Prasinoderma singulare</name>
    <dbReference type="NCBI Taxonomy" id="676789"/>
    <lineage>
        <taxon>Eukaryota</taxon>
        <taxon>Viridiplantae</taxon>
        <taxon>Prasinodermophyta</taxon>
        <taxon>Prasinodermophyceae</taxon>
        <taxon>Prasinodermales</taxon>
        <taxon>Prasinodermaceae</taxon>
        <taxon>Prasinoderma</taxon>
    </lineage>
</organism>
<accession>A0A7S3F9K0</accession>
<dbReference type="AlphaFoldDB" id="A0A7S3F9K0"/>
<dbReference type="InterPro" id="IPR013783">
    <property type="entry name" value="Ig-like_fold"/>
</dbReference>
<evidence type="ECO:0000313" key="3">
    <source>
        <dbReference type="EMBL" id="CAE0134074.1"/>
    </source>
</evidence>
<feature type="domain" description="OCRL-1/2 ASH" evidence="2">
    <location>
        <begin position="11"/>
        <end position="111"/>
    </location>
</feature>
<sequence length="182" mass="19011">MTDAIVDLGVVLRGTPRTATVTLANVGAAMAAWSILRREDDEVAPEMPDWLTITPTSGTLMPGEVVHLKIEALVSAAYTGAEQEGEKVLDTIQILRIGPRGRDFFIPVSGRCPPPTATAEEEEDDEVAGVDAVPAPDEAITEAPPVDGDILALSSLAVADEDAADVGHDATTDGSPRPESDD</sequence>
<reference evidence="3" key="1">
    <citation type="submission" date="2021-01" db="EMBL/GenBank/DDBJ databases">
        <authorList>
            <person name="Corre E."/>
            <person name="Pelletier E."/>
            <person name="Niang G."/>
            <person name="Scheremetjew M."/>
            <person name="Finn R."/>
            <person name="Kale V."/>
            <person name="Holt S."/>
            <person name="Cochrane G."/>
            <person name="Meng A."/>
            <person name="Brown T."/>
            <person name="Cohen L."/>
        </authorList>
    </citation>
    <scope>NUCLEOTIDE SEQUENCE</scope>
    <source>
        <strain evidence="3">RCC927</strain>
    </source>
</reference>
<proteinExistence type="predicted"/>